<evidence type="ECO:0000313" key="1">
    <source>
        <dbReference type="EMBL" id="CAA6798870.1"/>
    </source>
</evidence>
<accession>A0A6S6S794</accession>
<dbReference type="InterPro" id="IPR036038">
    <property type="entry name" value="Aminotransferase-like"/>
</dbReference>
<organism evidence="1">
    <name type="scientific">uncultured Sulfurovum sp</name>
    <dbReference type="NCBI Taxonomy" id="269237"/>
    <lineage>
        <taxon>Bacteria</taxon>
        <taxon>Pseudomonadati</taxon>
        <taxon>Campylobacterota</taxon>
        <taxon>Epsilonproteobacteria</taxon>
        <taxon>Campylobacterales</taxon>
        <taxon>Sulfurovaceae</taxon>
        <taxon>Sulfurovum</taxon>
        <taxon>environmental samples</taxon>
    </lineage>
</organism>
<proteinExistence type="predicted"/>
<dbReference type="InterPro" id="IPR043132">
    <property type="entry name" value="BCAT-like_C"/>
</dbReference>
<gene>
    <name evidence="1" type="ORF">HELGO_WM2346</name>
</gene>
<name>A0A6S6S794_9BACT</name>
<dbReference type="InterPro" id="IPR001544">
    <property type="entry name" value="Aminotrans_IV"/>
</dbReference>
<dbReference type="AlphaFoldDB" id="A0A6S6S794"/>
<sequence length="196" mass="22907">MKKALAKSMLFETIKVEDGEVFNLEWHNKRFNKGRTELFKTSSTLDLIEYITPPQIGLYRCKIIYNKEVQSVEYFPYEAKNLQSFKVVNSQIDYTYKYTDRSILQELAQKNYDEIIIEKDGFLTDTSIANIAFYDGKDWLTPTTPLLEGTTRARLIDEGFLKLSNIKKENIKNYSYFSLMNAMIGFRIQKSVAIQI</sequence>
<dbReference type="Gene3D" id="3.30.470.10">
    <property type="match status" value="1"/>
</dbReference>
<dbReference type="InterPro" id="IPR043131">
    <property type="entry name" value="BCAT-like_N"/>
</dbReference>
<keyword evidence="1" id="KW-0456">Lyase</keyword>
<dbReference type="EMBL" id="CACVAP010000011">
    <property type="protein sequence ID" value="CAA6798870.1"/>
    <property type="molecule type" value="Genomic_DNA"/>
</dbReference>
<protein>
    <submittedName>
        <fullName evidence="1">Aminodeoxychorismate lyase (EC)</fullName>
        <ecNumber evidence="1">4.1.3.38</ecNumber>
    </submittedName>
</protein>
<dbReference type="Gene3D" id="3.20.10.10">
    <property type="entry name" value="D-amino Acid Aminotransferase, subunit A, domain 2"/>
    <property type="match status" value="1"/>
</dbReference>
<dbReference type="EC" id="4.1.3.38" evidence="1"/>
<dbReference type="Pfam" id="PF01063">
    <property type="entry name" value="Aminotran_4"/>
    <property type="match status" value="1"/>
</dbReference>
<dbReference type="GO" id="GO:0008696">
    <property type="term" value="F:4-amino-4-deoxychorismate lyase activity"/>
    <property type="evidence" value="ECO:0007669"/>
    <property type="project" value="UniProtKB-EC"/>
</dbReference>
<reference evidence="1" key="1">
    <citation type="submission" date="2020-01" db="EMBL/GenBank/DDBJ databases">
        <authorList>
            <person name="Meier V. D."/>
            <person name="Meier V D."/>
        </authorList>
    </citation>
    <scope>NUCLEOTIDE SEQUENCE</scope>
    <source>
        <strain evidence="1">HLG_WM_MAG_06</strain>
    </source>
</reference>
<dbReference type="SUPFAM" id="SSF56752">
    <property type="entry name" value="D-aminoacid aminotransferase-like PLP-dependent enzymes"/>
    <property type="match status" value="1"/>
</dbReference>